<name>A0ABV4XU34_9CYAN</name>
<dbReference type="CDD" id="cd02972">
    <property type="entry name" value="DsbA_family"/>
    <property type="match status" value="1"/>
</dbReference>
<sequence>MNISSQDSKDPNQRNRLLVPICDRNHIQKIANSSIVLVNYGDYQCPRSGIAHQTIKTIQQQFNHPFSFVFRHFPQPG</sequence>
<organism evidence="1 2">
    <name type="scientific">Floridaenema flaviceps BLCC-F50</name>
    <dbReference type="NCBI Taxonomy" id="3153642"/>
    <lineage>
        <taxon>Bacteria</taxon>
        <taxon>Bacillati</taxon>
        <taxon>Cyanobacteriota</taxon>
        <taxon>Cyanophyceae</taxon>
        <taxon>Oscillatoriophycideae</taxon>
        <taxon>Aerosakkonematales</taxon>
        <taxon>Aerosakkonemataceae</taxon>
        <taxon>Floridanema</taxon>
        <taxon>Floridanema flaviceps</taxon>
    </lineage>
</organism>
<dbReference type="Proteomes" id="UP001576784">
    <property type="component" value="Unassembled WGS sequence"/>
</dbReference>
<gene>
    <name evidence="1" type="ORF">ACE1CI_17880</name>
</gene>
<evidence type="ECO:0000313" key="1">
    <source>
        <dbReference type="EMBL" id="MFB2894783.1"/>
    </source>
</evidence>
<accession>A0ABV4XU34</accession>
<comment type="caution">
    <text evidence="1">The sequence shown here is derived from an EMBL/GenBank/DDBJ whole genome shotgun (WGS) entry which is preliminary data.</text>
</comment>
<dbReference type="EMBL" id="JBHFNR010000131">
    <property type="protein sequence ID" value="MFB2894783.1"/>
    <property type="molecule type" value="Genomic_DNA"/>
</dbReference>
<protein>
    <submittedName>
        <fullName evidence="1">DsbA family protein</fullName>
    </submittedName>
</protein>
<dbReference type="SUPFAM" id="SSF52833">
    <property type="entry name" value="Thioredoxin-like"/>
    <property type="match status" value="1"/>
</dbReference>
<evidence type="ECO:0000313" key="2">
    <source>
        <dbReference type="Proteomes" id="UP001576784"/>
    </source>
</evidence>
<proteinExistence type="predicted"/>
<dbReference type="InterPro" id="IPR036249">
    <property type="entry name" value="Thioredoxin-like_sf"/>
</dbReference>
<dbReference type="RefSeq" id="WP_413264427.1">
    <property type="nucleotide sequence ID" value="NZ_JBHFNR010000131.1"/>
</dbReference>
<reference evidence="1 2" key="1">
    <citation type="submission" date="2024-09" db="EMBL/GenBank/DDBJ databases">
        <title>Floridaenema gen nov. (Aerosakkonemataceae, Aerosakkonematales ord. nov., Cyanobacteria) from benthic tropical and subtropical fresh waters, with the description of four new species.</title>
        <authorList>
            <person name="Moretto J.A."/>
            <person name="Berthold D.E."/>
            <person name="Lefler F.W."/>
            <person name="Huang I.-S."/>
            <person name="Laughinghouse H. IV."/>
        </authorList>
    </citation>
    <scope>NUCLEOTIDE SEQUENCE [LARGE SCALE GENOMIC DNA]</scope>
    <source>
        <strain evidence="1 2">BLCC-F50</strain>
    </source>
</reference>
<keyword evidence="2" id="KW-1185">Reference proteome</keyword>
<dbReference type="Gene3D" id="3.40.30.10">
    <property type="entry name" value="Glutaredoxin"/>
    <property type="match status" value="1"/>
</dbReference>